<sequence length="143" mass="15730">MGEESELAIAAVRRYAVALRHIQSRLFDAYPDVSGIKDLMTAVRHKRTLPRAGMSSTGVEYAIHGAGCQMTDEVGRVVDVDLVGDVEAFDAWRIRWFLDEQSDAGPSVEELRTACSHLASTGELLEVQAGSWYALPDRRGKGH</sequence>
<evidence type="ECO:0000313" key="3">
    <source>
        <dbReference type="Proteomes" id="UP000631791"/>
    </source>
</evidence>
<organism evidence="2 3">
    <name type="scientific">Micromonospora vinacea</name>
    <dbReference type="NCBI Taxonomy" id="709878"/>
    <lineage>
        <taxon>Bacteria</taxon>
        <taxon>Bacillati</taxon>
        <taxon>Actinomycetota</taxon>
        <taxon>Actinomycetes</taxon>
        <taxon>Micromonosporales</taxon>
        <taxon>Micromonosporaceae</taxon>
        <taxon>Micromonospora</taxon>
    </lineage>
</organism>
<dbReference type="Pfam" id="PF21837">
    <property type="entry name" value="DUF6896"/>
    <property type="match status" value="1"/>
</dbReference>
<proteinExistence type="predicted"/>
<dbReference type="Proteomes" id="UP000631791">
    <property type="component" value="Unassembled WGS sequence"/>
</dbReference>
<gene>
    <name evidence="2" type="ORF">IW249_004343</name>
</gene>
<feature type="domain" description="DUF6896" evidence="1">
    <location>
        <begin position="9"/>
        <end position="133"/>
    </location>
</feature>
<name>A0ABS0K7F9_9ACTN</name>
<protein>
    <recommendedName>
        <fullName evidence="1">DUF6896 domain-containing protein</fullName>
    </recommendedName>
</protein>
<evidence type="ECO:0000313" key="2">
    <source>
        <dbReference type="EMBL" id="MBG6103929.1"/>
    </source>
</evidence>
<accession>A0ABS0K7F9</accession>
<dbReference type="RefSeq" id="WP_196922460.1">
    <property type="nucleotide sequence ID" value="NZ_JADOTY010000001.1"/>
</dbReference>
<keyword evidence="3" id="KW-1185">Reference proteome</keyword>
<reference evidence="2 3" key="1">
    <citation type="submission" date="2020-11" db="EMBL/GenBank/DDBJ databases">
        <title>Sequencing the genomes of 1000 actinobacteria strains.</title>
        <authorList>
            <person name="Klenk H.-P."/>
        </authorList>
    </citation>
    <scope>NUCLEOTIDE SEQUENCE [LARGE SCALE GENOMIC DNA]</scope>
    <source>
        <strain evidence="2 3">DSM 101695</strain>
    </source>
</reference>
<dbReference type="InterPro" id="IPR054191">
    <property type="entry name" value="DUF6896"/>
</dbReference>
<dbReference type="EMBL" id="JADOTY010000001">
    <property type="protein sequence ID" value="MBG6103929.1"/>
    <property type="molecule type" value="Genomic_DNA"/>
</dbReference>
<comment type="caution">
    <text evidence="2">The sequence shown here is derived from an EMBL/GenBank/DDBJ whole genome shotgun (WGS) entry which is preliminary data.</text>
</comment>
<evidence type="ECO:0000259" key="1">
    <source>
        <dbReference type="Pfam" id="PF21837"/>
    </source>
</evidence>